<evidence type="ECO:0000256" key="2">
    <source>
        <dbReference type="ARBA" id="ARBA00022695"/>
    </source>
</evidence>
<comment type="caution">
    <text evidence="9">The sequence shown here is derived from an EMBL/GenBank/DDBJ whole genome shotgun (WGS) entry which is preliminary data.</text>
</comment>
<keyword evidence="6" id="KW-0511">Multifunctional enzyme</keyword>
<dbReference type="Gene3D" id="3.30.460.10">
    <property type="entry name" value="Beta Polymerase, domain 2"/>
    <property type="match status" value="2"/>
</dbReference>
<dbReference type="Proteomes" id="UP000280819">
    <property type="component" value="Unassembled WGS sequence"/>
</dbReference>
<dbReference type="InterPro" id="IPR005190">
    <property type="entry name" value="GlnE_rpt_dom"/>
</dbReference>
<dbReference type="SUPFAM" id="SSF81593">
    <property type="entry name" value="Nucleotidyltransferase substrate binding subunit/domain"/>
    <property type="match status" value="2"/>
</dbReference>
<proteinExistence type="predicted"/>
<dbReference type="EMBL" id="RQZG01000019">
    <property type="protein sequence ID" value="RRD03506.1"/>
    <property type="molecule type" value="Genomic_DNA"/>
</dbReference>
<evidence type="ECO:0000256" key="6">
    <source>
        <dbReference type="ARBA" id="ARBA00023268"/>
    </source>
</evidence>
<evidence type="ECO:0000313" key="9">
    <source>
        <dbReference type="EMBL" id="RRD03506.1"/>
    </source>
</evidence>
<organism evidence="9 10">
    <name type="scientific">Arachnia propionica</name>
    <dbReference type="NCBI Taxonomy" id="1750"/>
    <lineage>
        <taxon>Bacteria</taxon>
        <taxon>Bacillati</taxon>
        <taxon>Actinomycetota</taxon>
        <taxon>Actinomycetes</taxon>
        <taxon>Propionibacteriales</taxon>
        <taxon>Propionibacteriaceae</taxon>
        <taxon>Arachnia</taxon>
    </lineage>
</organism>
<dbReference type="CDD" id="cd05401">
    <property type="entry name" value="NT_GlnE_GlnD_like"/>
    <property type="match status" value="2"/>
</dbReference>
<keyword evidence="5" id="KW-0460">Magnesium</keyword>
<dbReference type="InterPro" id="IPR023057">
    <property type="entry name" value="GlnE"/>
</dbReference>
<dbReference type="SUPFAM" id="SSF81301">
    <property type="entry name" value="Nucleotidyltransferase"/>
    <property type="match status" value="2"/>
</dbReference>
<dbReference type="InterPro" id="IPR043519">
    <property type="entry name" value="NT_sf"/>
</dbReference>
<dbReference type="Pfam" id="PF03710">
    <property type="entry name" value="GlnE"/>
    <property type="match status" value="2"/>
</dbReference>
<dbReference type="GO" id="GO:0005829">
    <property type="term" value="C:cytosol"/>
    <property type="evidence" value="ECO:0007669"/>
    <property type="project" value="TreeGrafter"/>
</dbReference>
<dbReference type="GO" id="GO:0008882">
    <property type="term" value="F:[glutamate-ammonia-ligase] adenylyltransferase activity"/>
    <property type="evidence" value="ECO:0007669"/>
    <property type="project" value="UniProtKB-EC"/>
</dbReference>
<dbReference type="AlphaFoldDB" id="A0A3P1T3W0"/>
<dbReference type="RefSeq" id="WP_124845783.1">
    <property type="nucleotide sequence ID" value="NZ_RQZG01000019.1"/>
</dbReference>
<dbReference type="Gene3D" id="1.20.120.330">
    <property type="entry name" value="Nucleotidyltransferases domain 2"/>
    <property type="match status" value="2"/>
</dbReference>
<dbReference type="EC" id="2.7.7.42" evidence="9"/>
<dbReference type="NCBIfam" id="NF010707">
    <property type="entry name" value="PRK14109.1"/>
    <property type="match status" value="1"/>
</dbReference>
<evidence type="ECO:0000256" key="3">
    <source>
        <dbReference type="ARBA" id="ARBA00022741"/>
    </source>
</evidence>
<dbReference type="OrthoDB" id="9759366at2"/>
<evidence type="ECO:0000256" key="5">
    <source>
        <dbReference type="ARBA" id="ARBA00022842"/>
    </source>
</evidence>
<dbReference type="Pfam" id="PF08335">
    <property type="entry name" value="GlnD_UR_UTase"/>
    <property type="match status" value="2"/>
</dbReference>
<keyword evidence="4" id="KW-0067">ATP-binding</keyword>
<feature type="domain" description="PII-uridylyltransferase/Glutamine-synthetase adenylyltransferase" evidence="8">
    <location>
        <begin position="334"/>
        <end position="464"/>
    </location>
</feature>
<evidence type="ECO:0000256" key="4">
    <source>
        <dbReference type="ARBA" id="ARBA00022840"/>
    </source>
</evidence>
<dbReference type="GO" id="GO:0005524">
    <property type="term" value="F:ATP binding"/>
    <property type="evidence" value="ECO:0007669"/>
    <property type="project" value="UniProtKB-KW"/>
</dbReference>
<dbReference type="PANTHER" id="PTHR30621">
    <property type="entry name" value="GLUTAMINE SYNTHETASE ADENYLYLTRANSFERASE"/>
    <property type="match status" value="1"/>
</dbReference>
<accession>A0A3P1T3W0</accession>
<feature type="domain" description="PII-uridylyltransferase/Glutamine-synthetase adenylyltransferase" evidence="8">
    <location>
        <begin position="841"/>
        <end position="964"/>
    </location>
</feature>
<dbReference type="GO" id="GO:0047388">
    <property type="term" value="F:[glutamine synthetase]-adenylyl-L-tyrosine phosphorylase activity"/>
    <property type="evidence" value="ECO:0007669"/>
    <property type="project" value="UniProtKB-EC"/>
</dbReference>
<dbReference type="PANTHER" id="PTHR30621:SF0">
    <property type="entry name" value="BIFUNCTIONAL GLUTAMINE SYNTHETASE ADENYLYLTRANSFERASE_ADENYLYL-REMOVING ENZYME"/>
    <property type="match status" value="1"/>
</dbReference>
<evidence type="ECO:0000256" key="1">
    <source>
        <dbReference type="ARBA" id="ARBA00022679"/>
    </source>
</evidence>
<keyword evidence="2 9" id="KW-0548">Nucleotidyltransferase</keyword>
<evidence type="ECO:0000259" key="7">
    <source>
        <dbReference type="Pfam" id="PF03710"/>
    </source>
</evidence>
<evidence type="ECO:0000259" key="8">
    <source>
        <dbReference type="Pfam" id="PF08335"/>
    </source>
</evidence>
<dbReference type="GO" id="GO:0000820">
    <property type="term" value="P:regulation of glutamine family amino acid metabolic process"/>
    <property type="evidence" value="ECO:0007669"/>
    <property type="project" value="TreeGrafter"/>
</dbReference>
<keyword evidence="1 9" id="KW-0808">Transferase</keyword>
<feature type="domain" description="Glutamate-ammonia ligase adenylyltransferase repeated" evidence="7">
    <location>
        <begin position="79"/>
        <end position="310"/>
    </location>
</feature>
<feature type="domain" description="Glutamate-ammonia ligase adenylyltransferase repeated" evidence="7">
    <location>
        <begin position="575"/>
        <end position="798"/>
    </location>
</feature>
<reference evidence="9 10" key="1">
    <citation type="submission" date="2018-11" db="EMBL/GenBank/DDBJ databases">
        <title>Genomes From Bacteria Associated with the Canine Oral Cavity: a Test Case for Automated Genome-Based Taxonomic Assignment.</title>
        <authorList>
            <person name="Coil D.A."/>
            <person name="Jospin G."/>
            <person name="Darling A.E."/>
            <person name="Wallis C."/>
            <person name="Davis I.J."/>
            <person name="Harris S."/>
            <person name="Eisen J.A."/>
            <person name="Holcombe L.J."/>
            <person name="O'Flynn C."/>
        </authorList>
    </citation>
    <scope>NUCLEOTIDE SEQUENCE [LARGE SCALE GENOMIC DNA]</scope>
    <source>
        <strain evidence="9 10">OH887_COT-365</strain>
    </source>
</reference>
<dbReference type="InterPro" id="IPR013546">
    <property type="entry name" value="PII_UdlTrfase/GS_AdlTrfase"/>
</dbReference>
<dbReference type="EC" id="2.7.7.89" evidence="9"/>
<keyword evidence="3" id="KW-0547">Nucleotide-binding</keyword>
<sequence length="974" mass="105955">MSRLNTTVGEFARRGFDSPSGAARVWEGWTRRLGQAPPLDLTLFEVAADRDQALELLARIDEAAPGLLSRVVADQGWCTRLLAVLGGSSVLARFLARRTEQIECLATEPDLKGQARRTELQERALGADGVVDPDLLRRANLAALVEIAAFDLTHPHPEQVVDQVAAELTHLADAVLQCALQRARAEVPGSEKVRLAVLAMGKAGGAELNYVSDVDVIHIAEPADGADADEAMQIGAGVAAALARICSAHTAEGTIWPLDAGLRPEGRAGPLVRSLASCETYYRTWAKNWEFQALLKARPAAGDQDLGQAFCDMVAPLVWQAAGRDGFLAEARAMRQRVISLIPPKEADREIKLGVGGLRDTEFSVQLLQLVHGRGDERLRVRGTFEALQALTEHGYIGRADGAAMVEAYRTQRVLEHRVQLRRLRRTHLVPDDEQGWVHLGRTLGRGPDEVQSAWRSSTRSVERLRQRIFFSPLLDAVSGISSDALRLSTTAAQERLRVLGFEDPRAALGHIQALTQGASRTVEIQRQLMPAMLGWVAEGPNPDFGLLAFRQLSDALGTTSWYMRALRDEGWMAQRLAHIASSSRYVVNLLMRAPEMVQLLAHTDDLEPRSRDLLTGAMGRAIARASDHATAIASVRALRRSELCRIALGDVLGTADVVVVGQALSDLAEATLDAGLELARLEVDGPPVGVIGMGRLGGGELSHSSDADVMFVIPDDSSPDGVEAATRLVRRACDIIGKPGPDPGLVVDADLRPEGRGGPLVRTVSSYLTYYERWAAVWEAQALLRARPVAGELRLAESVRDGVSGLRHPRSGLSAAQVAEIRRLKSRMENERIPSGADRTRHLKLGTGGLTDVEWSVQLLQLQHAGTHPVLRTSSTLMALEAAERVGVLSPEHGATLREAWLHVSRVRNAITLVRGRAGDTLPVDYRELAAVAGLLGYRHDQHSQLVDDTRRLMRLAARVVDVVFWGLEDERS</sequence>
<evidence type="ECO:0000313" key="10">
    <source>
        <dbReference type="Proteomes" id="UP000280819"/>
    </source>
</evidence>
<name>A0A3P1T3W0_9ACTN</name>
<gene>
    <name evidence="9" type="ORF">EII34_13975</name>
</gene>
<protein>
    <submittedName>
        <fullName evidence="9">Bifunctional [glutamine synthetase] adenylyltransferase/[glutamine synthetase]-adenylyl-L-tyrosine phosphorylase</fullName>
        <ecNumber evidence="9">2.7.7.42</ecNumber>
        <ecNumber evidence="9">2.7.7.89</ecNumber>
    </submittedName>
</protein>